<dbReference type="PANTHER" id="PTHR34220">
    <property type="entry name" value="SENSOR HISTIDINE KINASE YPDA"/>
    <property type="match status" value="1"/>
</dbReference>
<keyword evidence="3" id="KW-0418">Kinase</keyword>
<keyword evidence="1" id="KW-0812">Transmembrane</keyword>
<evidence type="ECO:0000313" key="3">
    <source>
        <dbReference type="EMBL" id="MSS40914.1"/>
    </source>
</evidence>
<organism evidence="3 4">
    <name type="scientific">Clostridium scindens (strain JCM 10418 / VPI 12708)</name>
    <dbReference type="NCBI Taxonomy" id="29347"/>
    <lineage>
        <taxon>Bacteria</taxon>
        <taxon>Bacillati</taxon>
        <taxon>Bacillota</taxon>
        <taxon>Clostridia</taxon>
        <taxon>Lachnospirales</taxon>
        <taxon>Lachnospiraceae</taxon>
    </lineage>
</organism>
<dbReference type="GO" id="GO:0016020">
    <property type="term" value="C:membrane"/>
    <property type="evidence" value="ECO:0007669"/>
    <property type="project" value="InterPro"/>
</dbReference>
<dbReference type="RefSeq" id="WP_009248921.1">
    <property type="nucleotide sequence ID" value="NZ_CP045695.1"/>
</dbReference>
<keyword evidence="3" id="KW-0808">Transferase</keyword>
<dbReference type="Pfam" id="PF06580">
    <property type="entry name" value="His_kinase"/>
    <property type="match status" value="1"/>
</dbReference>
<evidence type="ECO:0000313" key="4">
    <source>
        <dbReference type="Proteomes" id="UP000462363"/>
    </source>
</evidence>
<proteinExistence type="predicted"/>
<dbReference type="Gene3D" id="3.30.565.10">
    <property type="entry name" value="Histidine kinase-like ATPase, C-terminal domain"/>
    <property type="match status" value="1"/>
</dbReference>
<dbReference type="GO" id="GO:0000155">
    <property type="term" value="F:phosphorelay sensor kinase activity"/>
    <property type="evidence" value="ECO:0007669"/>
    <property type="project" value="InterPro"/>
</dbReference>
<dbReference type="Proteomes" id="UP000462363">
    <property type="component" value="Unassembled WGS sequence"/>
</dbReference>
<keyword evidence="1" id="KW-0472">Membrane</keyword>
<gene>
    <name evidence="3" type="ORF">FYJ37_11275</name>
</gene>
<accession>A0A844FCR2</accession>
<dbReference type="EMBL" id="VUMB01000022">
    <property type="protein sequence ID" value="MSS40914.1"/>
    <property type="molecule type" value="Genomic_DNA"/>
</dbReference>
<name>A0A844FCR2_CLOSV</name>
<protein>
    <submittedName>
        <fullName evidence="3">Sensor histidine kinase</fullName>
    </submittedName>
</protein>
<dbReference type="AlphaFoldDB" id="A0A844FCR2"/>
<feature type="transmembrane region" description="Helical" evidence="1">
    <location>
        <begin position="21"/>
        <end position="44"/>
    </location>
</feature>
<dbReference type="InterPro" id="IPR050640">
    <property type="entry name" value="Bact_2-comp_sensor_kinase"/>
</dbReference>
<evidence type="ECO:0000256" key="1">
    <source>
        <dbReference type="SAM" id="Phobius"/>
    </source>
</evidence>
<feature type="domain" description="Signal transduction histidine kinase internal region" evidence="2">
    <location>
        <begin position="386"/>
        <end position="465"/>
    </location>
</feature>
<dbReference type="Gene3D" id="6.10.340.10">
    <property type="match status" value="1"/>
</dbReference>
<dbReference type="SUPFAM" id="SSF55874">
    <property type="entry name" value="ATPase domain of HSP90 chaperone/DNA topoisomerase II/histidine kinase"/>
    <property type="match status" value="1"/>
</dbReference>
<dbReference type="InterPro" id="IPR010559">
    <property type="entry name" value="Sig_transdc_His_kin_internal"/>
</dbReference>
<comment type="caution">
    <text evidence="3">The sequence shown here is derived from an EMBL/GenBank/DDBJ whole genome shotgun (WGS) entry which is preliminary data.</text>
</comment>
<keyword evidence="1" id="KW-1133">Transmembrane helix</keyword>
<evidence type="ECO:0000259" key="2">
    <source>
        <dbReference type="Pfam" id="PF06580"/>
    </source>
</evidence>
<dbReference type="InterPro" id="IPR036890">
    <property type="entry name" value="HATPase_C_sf"/>
</dbReference>
<sequence>MLRSKKSFISKITNSQLSTKIVCIILIVVFLMISASVSGILLVLNSSNKLLYQALAGSLTYSSQDISKKLSNIESMTSAVVSNSNIRKNLITLAEEDPDIRIKNAENSLNTLIADYYQTYKDNNISYINLYHAQGATQSYEARSSQVPDAVHQNVVKAANNNSGYPYWVTDYCNSYGLFLGRECRRVDQMNFQTLGTVVVGVDMDRLVRSSTNSVLHSDETQYILFDTDTEFYHSESLDSDEINTIGKKLKTDYGVISVNAGKYFAVKGSIGNTSWNYICLVPYGHISATLNFTKLMALVVILVSVLISLLLSRMLIRSVTSDFSRLIQKMKAFGRDESTPPDTGYDYSGRTDEVGVLHNQFDHMALKIQNLIQENYVNEILSKDARLKALENQINPHFLYNTLEAVNWRAKAIGEKDISSMVEALGTLMRETLNTKDKTFTVRRELEIVKSYLTIQQIRFEDRLEYTKQIDDSIMDISLPHLTIQPLVENAINYAMEESTEVCHIQIEGTRSGDYVYIDVVNNDSQFEQDLLRKLDQGLVTPHGFGIGLLNIHKRIQLTYGSEYGLHLFNKDDEHAVARIIIPGGEHVKTTDC</sequence>
<reference evidence="3 4" key="1">
    <citation type="submission" date="2019-08" db="EMBL/GenBank/DDBJ databases">
        <title>In-depth cultivation of the pig gut microbiome towards novel bacterial diversity and tailored functional studies.</title>
        <authorList>
            <person name="Wylensek D."/>
            <person name="Hitch T.C.A."/>
            <person name="Clavel T."/>
        </authorList>
    </citation>
    <scope>NUCLEOTIDE SEQUENCE [LARGE SCALE GENOMIC DNA]</scope>
    <source>
        <strain evidence="3 4">BL-389-WT-3D</strain>
    </source>
</reference>
<dbReference type="PANTHER" id="PTHR34220:SF7">
    <property type="entry name" value="SENSOR HISTIDINE KINASE YPDA"/>
    <property type="match status" value="1"/>
</dbReference>